<dbReference type="EMBL" id="NKXS01006689">
    <property type="protein sequence ID" value="PIN00912.1"/>
    <property type="molecule type" value="Genomic_DNA"/>
</dbReference>
<dbReference type="Proteomes" id="UP000231279">
    <property type="component" value="Unassembled WGS sequence"/>
</dbReference>
<feature type="compositionally biased region" description="Polar residues" evidence="1">
    <location>
        <begin position="727"/>
        <end position="761"/>
    </location>
</feature>
<evidence type="ECO:0000256" key="1">
    <source>
        <dbReference type="SAM" id="MobiDB-lite"/>
    </source>
</evidence>
<dbReference type="PANTHER" id="PTHR34798">
    <property type="entry name" value="PROTEIN TIME FOR COFFEE"/>
    <property type="match status" value="1"/>
</dbReference>
<dbReference type="OrthoDB" id="784889at2759"/>
<name>A0A2G9G6S9_9LAMI</name>
<comment type="caution">
    <text evidence="2">The sequence shown here is derived from an EMBL/GenBank/DDBJ whole genome shotgun (WGS) entry which is preliminary data.</text>
</comment>
<feature type="compositionally biased region" description="Low complexity" evidence="1">
    <location>
        <begin position="207"/>
        <end position="225"/>
    </location>
</feature>
<feature type="compositionally biased region" description="Low complexity" evidence="1">
    <location>
        <begin position="855"/>
        <end position="869"/>
    </location>
</feature>
<feature type="compositionally biased region" description="Polar residues" evidence="1">
    <location>
        <begin position="811"/>
        <end position="825"/>
    </location>
</feature>
<gene>
    <name evidence="2" type="ORF">CDL12_26583</name>
</gene>
<feature type="region of interest" description="Disordered" evidence="1">
    <location>
        <begin position="492"/>
        <end position="514"/>
    </location>
</feature>
<organism evidence="2 3">
    <name type="scientific">Handroanthus impetiginosus</name>
    <dbReference type="NCBI Taxonomy" id="429701"/>
    <lineage>
        <taxon>Eukaryota</taxon>
        <taxon>Viridiplantae</taxon>
        <taxon>Streptophyta</taxon>
        <taxon>Embryophyta</taxon>
        <taxon>Tracheophyta</taxon>
        <taxon>Spermatophyta</taxon>
        <taxon>Magnoliopsida</taxon>
        <taxon>eudicotyledons</taxon>
        <taxon>Gunneridae</taxon>
        <taxon>Pentapetalae</taxon>
        <taxon>asterids</taxon>
        <taxon>lamiids</taxon>
        <taxon>Lamiales</taxon>
        <taxon>Bignoniaceae</taxon>
        <taxon>Crescentiina</taxon>
        <taxon>Tabebuia alliance</taxon>
        <taxon>Handroanthus</taxon>
    </lineage>
</organism>
<feature type="compositionally biased region" description="Basic and acidic residues" evidence="1">
    <location>
        <begin position="1"/>
        <end position="12"/>
    </location>
</feature>
<feature type="region of interest" description="Disordered" evidence="1">
    <location>
        <begin position="291"/>
        <end position="386"/>
    </location>
</feature>
<evidence type="ECO:0008006" key="4">
    <source>
        <dbReference type="Google" id="ProtNLM"/>
    </source>
</evidence>
<feature type="compositionally biased region" description="Low complexity" evidence="1">
    <location>
        <begin position="642"/>
        <end position="653"/>
    </location>
</feature>
<feature type="compositionally biased region" description="Low complexity" evidence="1">
    <location>
        <begin position="700"/>
        <end position="718"/>
    </location>
</feature>
<feature type="compositionally biased region" description="Low complexity" evidence="1">
    <location>
        <begin position="762"/>
        <end position="778"/>
    </location>
</feature>
<reference evidence="3" key="1">
    <citation type="journal article" date="2018" name="Gigascience">
        <title>Genome assembly of the Pink Ipe (Handroanthus impetiginosus, Bignoniaceae), a highly valued, ecologically keystone Neotropical timber forest tree.</title>
        <authorList>
            <person name="Silva-Junior O.B."/>
            <person name="Grattapaglia D."/>
            <person name="Novaes E."/>
            <person name="Collevatti R.G."/>
        </authorList>
    </citation>
    <scope>NUCLEOTIDE SEQUENCE [LARGE SCALE GENOMIC DNA]</scope>
    <source>
        <strain evidence="3">cv. UFG-1</strain>
    </source>
</reference>
<proteinExistence type="predicted"/>
<feature type="compositionally biased region" description="Polar residues" evidence="1">
    <location>
        <begin position="678"/>
        <end position="699"/>
    </location>
</feature>
<evidence type="ECO:0000313" key="2">
    <source>
        <dbReference type="EMBL" id="PIN00912.1"/>
    </source>
</evidence>
<feature type="region of interest" description="Disordered" evidence="1">
    <location>
        <begin position="417"/>
        <end position="456"/>
    </location>
</feature>
<feature type="region of interest" description="Disordered" evidence="1">
    <location>
        <begin position="125"/>
        <end position="162"/>
    </location>
</feature>
<feature type="compositionally biased region" description="Low complexity" evidence="1">
    <location>
        <begin position="331"/>
        <end position="358"/>
    </location>
</feature>
<dbReference type="GO" id="GO:0042752">
    <property type="term" value="P:regulation of circadian rhythm"/>
    <property type="evidence" value="ECO:0007669"/>
    <property type="project" value="InterPro"/>
</dbReference>
<feature type="region of interest" description="Disordered" evidence="1">
    <location>
        <begin position="200"/>
        <end position="225"/>
    </location>
</feature>
<dbReference type="InterPro" id="IPR039317">
    <property type="entry name" value="TIC"/>
</dbReference>
<feature type="compositionally biased region" description="Low complexity" evidence="1">
    <location>
        <begin position="660"/>
        <end position="677"/>
    </location>
</feature>
<dbReference type="PANTHER" id="PTHR34798:SF2">
    <property type="entry name" value="PROTEIN TIME FOR COFFEE"/>
    <property type="match status" value="1"/>
</dbReference>
<evidence type="ECO:0000313" key="3">
    <source>
        <dbReference type="Proteomes" id="UP000231279"/>
    </source>
</evidence>
<protein>
    <recommendedName>
        <fullName evidence="4">Protein TIME FOR COFFEE</fullName>
    </recommendedName>
</protein>
<feature type="compositionally biased region" description="Polar residues" evidence="1">
    <location>
        <begin position="153"/>
        <end position="162"/>
    </location>
</feature>
<dbReference type="AlphaFoldDB" id="A0A2G9G6S9"/>
<dbReference type="GO" id="GO:0005634">
    <property type="term" value="C:nucleus"/>
    <property type="evidence" value="ECO:0007669"/>
    <property type="project" value="TreeGrafter"/>
</dbReference>
<feature type="compositionally biased region" description="Low complexity" evidence="1">
    <location>
        <begin position="797"/>
        <end position="810"/>
    </location>
</feature>
<dbReference type="STRING" id="429701.A0A2G9G6S9"/>
<sequence length="949" mass="98997">MPLKANKEEPLTEKSGQPKSSLPLPMPMASWPGGLPPMGYMAPLQGVVSMDGTTVTPAPMQPLFSQPRSKRCATHCYIARNIHYLQQLMKMNPFWQAAAGSASLFGSKPCNLNIMPADLHSNMAARGLNNAPDKGQCLSSSPSNGGKDKGSQPVGTSDSAQRKQQLLIQQALPPVAPNNLLGPAFIFPLNQQAAVAAASARPSSIKSPPTTGGTASSTTSGSVGAGTSPAAAMSFNYPGMPTNETQYLAILRNNGYPFPIPTVGAPPNYRGTAPQAMPLFNGSFYSSQMIHPSQLQHPQTQSAHPPQLQHAHQNASVSSGSASQKHLLTQSSNVNSGAGSANLQNFPSQKSQPSQQLQHASRPKHLESEPGSEDSAPTTDGRGSRASVNIYGQNFAMPIHPQNFALMTQSATLASAAAASGSSNQSEKKPQQPQQAVPPNSFAMSFGPTNGSNTGPGIDITAMAHNHAIFQSFPDATRQNIQMMAAAAQAAQKKNFRTSEDDKSGGGDSSVTDEERKNLVAKAPSGVGQSLTFARSDSANASVSSIQANSVVESSNRSQPLTANTAGVIHATNVNIHGLFQQQQQQQILQLKQKHQQQLAVNRSKAPATSNGIVFSDNLNSSSTMAAKFPNALAGFPQNLVQSNSSGPSQSPQWKSSTRAPTSQAPSALASSTATTLKNPPQQHSRAPTKMQTQISFGGNQNPSTTSQGQQPPSSNQVPSPPMMVGSPTTSSVSKGASGSPRTTSSASTNTKTGQSPSLPTQQQKNSSSIPSQKSQSILGNPHVASSSGSGAKPPMQQQSQLQQQQQQQLPKTMQHAQFFFSNPYSQAQSPHSISTSSSTSGPSGFYMQRRRPDQQQQQPAGLSTSSTGVLSLCPPVTLASTSTNDPTKAIAAVTSNAKGGGLPSQGIIHAAQFAAQSGGNLMPAGFSYVHPATTAVQVKPAEQKQPAA</sequence>
<feature type="region of interest" description="Disordered" evidence="1">
    <location>
        <begin position="639"/>
        <end position="869"/>
    </location>
</feature>
<accession>A0A2G9G6S9</accession>
<feature type="region of interest" description="Disordered" evidence="1">
    <location>
        <begin position="1"/>
        <end position="28"/>
    </location>
</feature>
<feature type="compositionally biased region" description="Low complexity" evidence="1">
    <location>
        <begin position="826"/>
        <end position="845"/>
    </location>
</feature>
<feature type="compositionally biased region" description="Polar residues" evidence="1">
    <location>
        <begin position="291"/>
        <end position="330"/>
    </location>
</feature>
<feature type="compositionally biased region" description="Low complexity" evidence="1">
    <location>
        <begin position="417"/>
        <end position="439"/>
    </location>
</feature>
<keyword evidence="3" id="KW-1185">Reference proteome</keyword>